<protein>
    <recommendedName>
        <fullName evidence="3">F-box domain-containing protein</fullName>
    </recommendedName>
</protein>
<dbReference type="SUPFAM" id="SSF81383">
    <property type="entry name" value="F-box domain"/>
    <property type="match status" value="1"/>
</dbReference>
<reference evidence="1 2" key="1">
    <citation type="submission" date="2024-10" db="EMBL/GenBank/DDBJ databases">
        <title>Updated reference genomes for cyclostephanoid diatoms.</title>
        <authorList>
            <person name="Roberts W.R."/>
            <person name="Alverson A.J."/>
        </authorList>
    </citation>
    <scope>NUCLEOTIDE SEQUENCE [LARGE SCALE GENOMIC DNA]</scope>
    <source>
        <strain evidence="1 2">AJA228-03</strain>
    </source>
</reference>
<evidence type="ECO:0000313" key="1">
    <source>
        <dbReference type="EMBL" id="KAL3808672.1"/>
    </source>
</evidence>
<name>A0ABD3R8F4_9STRA</name>
<dbReference type="AlphaFoldDB" id="A0ABD3R8F4"/>
<keyword evidence="2" id="KW-1185">Reference proteome</keyword>
<comment type="caution">
    <text evidence="1">The sequence shown here is derived from an EMBL/GenBank/DDBJ whole genome shotgun (WGS) entry which is preliminary data.</text>
</comment>
<accession>A0ABD3R8F4</accession>
<dbReference type="InterPro" id="IPR036047">
    <property type="entry name" value="F-box-like_dom_sf"/>
</dbReference>
<sequence length="146" mass="15872">MKAFPLVIAELDARSSALARARESEGMRLPIAFLFPTGDTASSNNDDDDREGGGGTTIIIPIREECFAKMMTFLNGREIVNASIVSKAWLSVSRMPLVWERLDASNGLSNKSRKMSMTSLVALLGRPQIANLTDLVDKIDVALSSK</sequence>
<dbReference type="EMBL" id="JALLPB020000481">
    <property type="protein sequence ID" value="KAL3808672.1"/>
    <property type="molecule type" value="Genomic_DNA"/>
</dbReference>
<dbReference type="Proteomes" id="UP001530377">
    <property type="component" value="Unassembled WGS sequence"/>
</dbReference>
<proteinExistence type="predicted"/>
<evidence type="ECO:0000313" key="2">
    <source>
        <dbReference type="Proteomes" id="UP001530377"/>
    </source>
</evidence>
<evidence type="ECO:0008006" key="3">
    <source>
        <dbReference type="Google" id="ProtNLM"/>
    </source>
</evidence>
<gene>
    <name evidence="1" type="ORF">ACHAXA_001244</name>
</gene>
<organism evidence="1 2">
    <name type="scientific">Cyclostephanos tholiformis</name>
    <dbReference type="NCBI Taxonomy" id="382380"/>
    <lineage>
        <taxon>Eukaryota</taxon>
        <taxon>Sar</taxon>
        <taxon>Stramenopiles</taxon>
        <taxon>Ochrophyta</taxon>
        <taxon>Bacillariophyta</taxon>
        <taxon>Coscinodiscophyceae</taxon>
        <taxon>Thalassiosirophycidae</taxon>
        <taxon>Stephanodiscales</taxon>
        <taxon>Stephanodiscaceae</taxon>
        <taxon>Cyclostephanos</taxon>
    </lineage>
</organism>